<dbReference type="InterPro" id="IPR034294">
    <property type="entry name" value="Aquaporin_transptr"/>
</dbReference>
<feature type="transmembrane region" description="Helical" evidence="10">
    <location>
        <begin position="365"/>
        <end position="385"/>
    </location>
</feature>
<name>A0ABQ4DID0_9CELL</name>
<evidence type="ECO:0000256" key="1">
    <source>
        <dbReference type="ARBA" id="ARBA00004651"/>
    </source>
</evidence>
<evidence type="ECO:0008006" key="13">
    <source>
        <dbReference type="Google" id="ProtNLM"/>
    </source>
</evidence>
<dbReference type="PANTHER" id="PTHR19139:SF199">
    <property type="entry name" value="MIP17260P"/>
    <property type="match status" value="1"/>
</dbReference>
<evidence type="ECO:0000256" key="10">
    <source>
        <dbReference type="SAM" id="Phobius"/>
    </source>
</evidence>
<comment type="subcellular location">
    <subcellularLocation>
        <location evidence="1">Cell membrane</location>
        <topology evidence="1">Multi-pass membrane protein</topology>
    </subcellularLocation>
</comment>
<keyword evidence="4" id="KW-1003">Cell membrane</keyword>
<protein>
    <recommendedName>
        <fullName evidence="13">MIP family channel protein</fullName>
    </recommendedName>
</protein>
<comment type="caution">
    <text evidence="11">The sequence shown here is derived from an EMBL/GenBank/DDBJ whole genome shotgun (WGS) entry which is preliminary data.</text>
</comment>
<reference evidence="11 12" key="1">
    <citation type="submission" date="2021-01" db="EMBL/GenBank/DDBJ databases">
        <title>Whole genome shotgun sequence of Cellulomonas phragmiteti NBRC 110785.</title>
        <authorList>
            <person name="Komaki H."/>
            <person name="Tamura T."/>
        </authorList>
    </citation>
    <scope>NUCLEOTIDE SEQUENCE [LARGE SCALE GENOMIC DNA]</scope>
    <source>
        <strain evidence="11 12">NBRC 110785</strain>
    </source>
</reference>
<accession>A0ABQ4DID0</accession>
<keyword evidence="12" id="KW-1185">Reference proteome</keyword>
<comment type="similarity">
    <text evidence="2 8">Belongs to the MIP/aquaporin (TC 1.A.8) family.</text>
</comment>
<feature type="transmembrane region" description="Helical" evidence="10">
    <location>
        <begin position="321"/>
        <end position="340"/>
    </location>
</feature>
<feature type="transmembrane region" description="Helical" evidence="10">
    <location>
        <begin position="288"/>
        <end position="309"/>
    </location>
</feature>
<keyword evidence="7 10" id="KW-0472">Membrane</keyword>
<dbReference type="InterPro" id="IPR023271">
    <property type="entry name" value="Aquaporin-like"/>
</dbReference>
<dbReference type="Proteomes" id="UP000614741">
    <property type="component" value="Unassembled WGS sequence"/>
</dbReference>
<feature type="transmembrane region" description="Helical" evidence="10">
    <location>
        <begin position="178"/>
        <end position="202"/>
    </location>
</feature>
<feature type="transmembrane region" description="Helical" evidence="10">
    <location>
        <begin position="153"/>
        <end position="172"/>
    </location>
</feature>
<dbReference type="InterPro" id="IPR022357">
    <property type="entry name" value="MIP_CS"/>
</dbReference>
<evidence type="ECO:0000313" key="12">
    <source>
        <dbReference type="Proteomes" id="UP000614741"/>
    </source>
</evidence>
<evidence type="ECO:0000256" key="9">
    <source>
        <dbReference type="SAM" id="MobiDB-lite"/>
    </source>
</evidence>
<dbReference type="PANTHER" id="PTHR19139">
    <property type="entry name" value="AQUAPORIN TRANSPORTER"/>
    <property type="match status" value="1"/>
</dbReference>
<evidence type="ECO:0000256" key="5">
    <source>
        <dbReference type="ARBA" id="ARBA00022692"/>
    </source>
</evidence>
<dbReference type="InterPro" id="IPR000425">
    <property type="entry name" value="MIP"/>
</dbReference>
<evidence type="ECO:0000256" key="7">
    <source>
        <dbReference type="ARBA" id="ARBA00023136"/>
    </source>
</evidence>
<dbReference type="PRINTS" id="PR00783">
    <property type="entry name" value="MINTRINSICP"/>
</dbReference>
<keyword evidence="3 8" id="KW-0813">Transport</keyword>
<sequence length="412" mass="42357">MPPRLLDVERPGRSRPPRRGPGTRIPAHAQPGLACCALRSSPRCRRTAPTLRARHDDAAPTGGSPTSHDRTDMSQQKPQTPEDSPEPEDTTPASTPAEPVEEVVVEEVVVAEPAAPRTAAAVVEEDDDDAYVLPAGTVVAAGPGLLARLGAEALGTFVLVLVGVGIALYAAFSNVGGGLGVALGFGIAVLAGIVAVGNVSGGHFNPAVTLGACLAGRTPFRDLLPYWLAQVVGGALGAAVLFLTVPPALPGLVSQGGEAGVRTFFSGTANGFGDHSPLATLSQGQAEFGLVAALLVEVVGTAVFVGVILGATDRRANKQHLPFAVGLTYTALLLLALPVTNGSLNPARSLAAAIFSESWALEQVWLFWAAPLLGAAIAALVYRAFAAEPLEDSLFAEDDLYVAEEDVVVVDR</sequence>
<gene>
    <name evidence="11" type="ORF">Cph01nite_08660</name>
</gene>
<dbReference type="SUPFAM" id="SSF81338">
    <property type="entry name" value="Aquaporin-like"/>
    <property type="match status" value="1"/>
</dbReference>
<feature type="transmembrane region" description="Helical" evidence="10">
    <location>
        <begin position="223"/>
        <end position="245"/>
    </location>
</feature>
<feature type="region of interest" description="Disordered" evidence="9">
    <location>
        <begin position="1"/>
        <end position="99"/>
    </location>
</feature>
<proteinExistence type="inferred from homology"/>
<dbReference type="Gene3D" id="1.20.1080.10">
    <property type="entry name" value="Glycerol uptake facilitator protein"/>
    <property type="match status" value="1"/>
</dbReference>
<evidence type="ECO:0000256" key="8">
    <source>
        <dbReference type="RuleBase" id="RU000477"/>
    </source>
</evidence>
<keyword evidence="5 8" id="KW-0812">Transmembrane</keyword>
<evidence type="ECO:0000256" key="3">
    <source>
        <dbReference type="ARBA" id="ARBA00022448"/>
    </source>
</evidence>
<evidence type="ECO:0000256" key="2">
    <source>
        <dbReference type="ARBA" id="ARBA00006175"/>
    </source>
</evidence>
<keyword evidence="6 10" id="KW-1133">Transmembrane helix</keyword>
<feature type="compositionally biased region" description="Basic and acidic residues" evidence="9">
    <location>
        <begin position="1"/>
        <end position="12"/>
    </location>
</feature>
<evidence type="ECO:0000313" key="11">
    <source>
        <dbReference type="EMBL" id="GIG39104.1"/>
    </source>
</evidence>
<dbReference type="Pfam" id="PF00230">
    <property type="entry name" value="MIP"/>
    <property type="match status" value="1"/>
</dbReference>
<evidence type="ECO:0000256" key="6">
    <source>
        <dbReference type="ARBA" id="ARBA00022989"/>
    </source>
</evidence>
<evidence type="ECO:0000256" key="4">
    <source>
        <dbReference type="ARBA" id="ARBA00022475"/>
    </source>
</evidence>
<organism evidence="11 12">
    <name type="scientific">Cellulomonas phragmiteti</name>
    <dbReference type="NCBI Taxonomy" id="478780"/>
    <lineage>
        <taxon>Bacteria</taxon>
        <taxon>Bacillati</taxon>
        <taxon>Actinomycetota</taxon>
        <taxon>Actinomycetes</taxon>
        <taxon>Micrococcales</taxon>
        <taxon>Cellulomonadaceae</taxon>
        <taxon>Cellulomonas</taxon>
    </lineage>
</organism>
<dbReference type="EMBL" id="BONP01000003">
    <property type="protein sequence ID" value="GIG39104.1"/>
    <property type="molecule type" value="Genomic_DNA"/>
</dbReference>
<dbReference type="PROSITE" id="PS00221">
    <property type="entry name" value="MIP"/>
    <property type="match status" value="1"/>
</dbReference>